<accession>A0A6C0H1Y7</accession>
<sequence>MSIKNYLGGYINKCQTNYDKLEDYIKSIKNINDDIYNDDDSSFYSVPLIDKVEILCILDIIKHNMELEKKELDKACELDEEYIASIINPLFEKVKEINSLNKQINELKKVPKKEKAIEILDKKKIKLVQELNSINGEENNDEAIQRTFDSIPKEYNDLNIQECEREKEKKETKIKLINTKIAKLQQNITTIKESKDREFSKENINTDYRQEYNEISKERKKMIPDYNKNTLSFYNTVFNNIVPIYFYQNDIETPGTFFDFLKGRNNEQFIVCKQNDNNSYYYEIYRSGDPVINIFLLKKNFTFEKINIFIARYSFIKKEKKNIYPIINPEKSISKDIIESYLLSSKKSILIDILTFYNKFLGEPFKDWFKSFGDFTIDNTIIFFDKIDILNSFILSNEFNIYMKLYNIISKNNIIDTKIFTSKILETDEKINKIIKEKEKIKLFNTPVKIFFEVIKTFIKMNEVTDSEYYEILLSTMEKLKISSEIMNVIICIYENIIQLINDDIIYNYNFLKINNLYSLVQSKIADEKQFENNISELNKYIKYDIAKVKKIFVIELTQELLNYYLLNIPKNNFIKIFIYHIYLENLSKNNIIKNLINIEIQFRKLFYNNDLQPFLSNDQYISLSIDRIKLLNTETRYRDLRSVEHDSKTAKFFNNLLFSDELMDGYKTFNYRGKNRIFNDPRGDETADIYTTAGRPFCGEIALLNIINLLLWNSITKKIEPSYFPDTVNKPLKDFFFKNTNINNFDKPVVYLEFYELLENIPFKLKEWELEAYPNGRDNDYGDTYTKSIYRYFKKSDIDPLCIEKGIELRLSYYNLCRVLSYLLNLDEPELKLDFIQNTLSKNTLKNLISKFKNPNIEKIIQSYKFETEIDSDLFNLEEKKITLLSTKTRLGFHTEMNEIANVQDIKEFIKKTYPGTFYNHRYNDDLYIYDILQAVYVAKVKGNEIYSEIRFDKIKDEDSIKMFDILKDIENFNIPYNLIESLIDNNKTNILLYIFNNFTIFNKRKWEIFINYLIQTKDANLKKFFDRYNFIYKKKIEINRIINNLNKELFLTFKNDINTSDLKNINIDQIQDKEFFLCLIEELKYIELLDTLNSNDIIFRKYIRGLLYFKIYDTILDCIKKNQISVQSLLLENSYSFSYLLDKDNKEFFDKLKEFFRIRENFKYLIEHNIVVKTDKKLNKNNVFFSFYKMYLYESIIIQELPDNAYVMFMFLLKQTFAYQRNIVLDIGLDKELDEIIDVLLKQNYDKIAKYEKTFKLINGIIEKNNENIKILGIDLDMEKKQRCNINDHYKFNFINLQNLFKKLLISKKLNIVTIPEEKINPQLWILAKNLNIDLKLPSTYTPFELKYLKYKQKYLELKAKIK</sequence>
<reference evidence="2" key="1">
    <citation type="journal article" date="2020" name="Nature">
        <title>Giant virus diversity and host interactions through global metagenomics.</title>
        <authorList>
            <person name="Schulz F."/>
            <person name="Roux S."/>
            <person name="Paez-Espino D."/>
            <person name="Jungbluth S."/>
            <person name="Walsh D.A."/>
            <person name="Denef V.J."/>
            <person name="McMahon K.D."/>
            <person name="Konstantinidis K.T."/>
            <person name="Eloe-Fadrosh E.A."/>
            <person name="Kyrpides N.C."/>
            <person name="Woyke T."/>
        </authorList>
    </citation>
    <scope>NUCLEOTIDE SEQUENCE</scope>
    <source>
        <strain evidence="2">GVMAG-M-3300023179-4</strain>
    </source>
</reference>
<proteinExistence type="predicted"/>
<organism evidence="2">
    <name type="scientific">viral metagenome</name>
    <dbReference type="NCBI Taxonomy" id="1070528"/>
    <lineage>
        <taxon>unclassified sequences</taxon>
        <taxon>metagenomes</taxon>
        <taxon>organismal metagenomes</taxon>
    </lineage>
</organism>
<feature type="coiled-coil region" evidence="1">
    <location>
        <begin position="160"/>
        <end position="187"/>
    </location>
</feature>
<dbReference type="EMBL" id="MN739843">
    <property type="protein sequence ID" value="QHT74236.1"/>
    <property type="molecule type" value="Genomic_DNA"/>
</dbReference>
<evidence type="ECO:0000256" key="1">
    <source>
        <dbReference type="SAM" id="Coils"/>
    </source>
</evidence>
<protein>
    <submittedName>
        <fullName evidence="2">Uncharacterized protein</fullName>
    </submittedName>
</protein>
<keyword evidence="1" id="KW-0175">Coiled coil</keyword>
<evidence type="ECO:0000313" key="2">
    <source>
        <dbReference type="EMBL" id="QHT74236.1"/>
    </source>
</evidence>
<name>A0A6C0H1Y7_9ZZZZ</name>